<accession>A0A822ZAB3</accession>
<sequence length="579" mass="66386">MDVPDKITSSFRYLRSLDLSCTNINSLPNSVGKLKHLRLLDLSHTNIEVLPKSVDSLWNLQTLKLSHCYALRELPKDMKNLTLSKFIVGKEKGCRIGELQGLNLQGELTIENLENLRYAREAKQAKLREKHNLRFLELSWNHNYDSMNLGEYYDHASEWLEPHINLKRLHINRYMGVKFPEWLMGTLLSNLVEILLNDCMRCEHLPPLGQLTFLKVLDIRGMDAVKIVGPEFYGEGDVSGFPSLKQFNLCDMPNLEEWLSLFGTEVLPCISKLSLSGCPKLATIPCQLASLEELELRDSNELLLRSVAGLTSLSVLRISEFSQVKSLQREVENLIALKSLHIETCDELMTLSEGLKNLADLGILSIWGCSSLTSLLEIQGLISLRELSILNCTKLTYLAQDLQHLTTLEKLHIEGCSELVSLSDVGMQNLRALRTLRIWHCPRLISLPEGLKHVTSLTDLHIQDFPSIMALPEWLGNLTSLRELSIWDCPNLMSLPEQVKCLRALEYLSIWRCSHLSNGVWRWKLNQRTEEGEAWERDFNKLKSINTMILDPYLYRMDSVFRDWLMKMKTVVNTWCNAQ</sequence>
<feature type="domain" description="R13L1/DRL21-like LRR repeat region" evidence="2">
    <location>
        <begin position="96"/>
        <end position="222"/>
    </location>
</feature>
<keyword evidence="4" id="KW-1185">Reference proteome</keyword>
<protein>
    <recommendedName>
        <fullName evidence="2">R13L1/DRL21-like LRR repeat region domain-containing protein</fullName>
    </recommendedName>
</protein>
<evidence type="ECO:0000259" key="2">
    <source>
        <dbReference type="Pfam" id="PF25019"/>
    </source>
</evidence>
<name>A0A822ZAB3_NELNU</name>
<dbReference type="EMBL" id="DUZY01000006">
    <property type="protein sequence ID" value="DAD42042.1"/>
    <property type="molecule type" value="Genomic_DNA"/>
</dbReference>
<dbReference type="InterPro" id="IPR056789">
    <property type="entry name" value="LRR_R13L1-DRL21"/>
</dbReference>
<dbReference type="InterPro" id="IPR001611">
    <property type="entry name" value="Leu-rich_rpt"/>
</dbReference>
<dbReference type="PANTHER" id="PTHR36766:SF48">
    <property type="entry name" value="DISEASE RESISTANCE PROTEIN RGA3"/>
    <property type="match status" value="1"/>
</dbReference>
<reference evidence="3 4" key="1">
    <citation type="journal article" date="2020" name="Mol. Biol. Evol.">
        <title>Distinct Expression and Methylation Patterns for Genes with Different Fates following a Single Whole-Genome Duplication in Flowering Plants.</title>
        <authorList>
            <person name="Shi T."/>
            <person name="Rahmani R.S."/>
            <person name="Gugger P.F."/>
            <person name="Wang M."/>
            <person name="Li H."/>
            <person name="Zhang Y."/>
            <person name="Li Z."/>
            <person name="Wang Q."/>
            <person name="Van de Peer Y."/>
            <person name="Marchal K."/>
            <person name="Chen J."/>
        </authorList>
    </citation>
    <scope>NUCLEOTIDE SEQUENCE [LARGE SCALE GENOMIC DNA]</scope>
    <source>
        <tissue evidence="3">Leaf</tissue>
    </source>
</reference>
<proteinExistence type="predicted"/>
<dbReference type="Pfam" id="PF13855">
    <property type="entry name" value="LRR_8"/>
    <property type="match status" value="1"/>
</dbReference>
<organism evidence="3 4">
    <name type="scientific">Nelumbo nucifera</name>
    <name type="common">Sacred lotus</name>
    <dbReference type="NCBI Taxonomy" id="4432"/>
    <lineage>
        <taxon>Eukaryota</taxon>
        <taxon>Viridiplantae</taxon>
        <taxon>Streptophyta</taxon>
        <taxon>Embryophyta</taxon>
        <taxon>Tracheophyta</taxon>
        <taxon>Spermatophyta</taxon>
        <taxon>Magnoliopsida</taxon>
        <taxon>Proteales</taxon>
        <taxon>Nelumbonaceae</taxon>
        <taxon>Nelumbo</taxon>
    </lineage>
</organism>
<dbReference type="SUPFAM" id="SSF52058">
    <property type="entry name" value="L domain-like"/>
    <property type="match status" value="2"/>
</dbReference>
<comment type="caution">
    <text evidence="3">The sequence shown here is derived from an EMBL/GenBank/DDBJ whole genome shotgun (WGS) entry which is preliminary data.</text>
</comment>
<dbReference type="AlphaFoldDB" id="A0A822ZAB3"/>
<gene>
    <name evidence="3" type="ORF">HUJ06_000272</name>
</gene>
<keyword evidence="1" id="KW-0433">Leucine-rich repeat</keyword>
<feature type="domain" description="R13L1/DRL21-like LRR repeat region" evidence="2">
    <location>
        <begin position="449"/>
        <end position="512"/>
    </location>
</feature>
<evidence type="ECO:0000256" key="1">
    <source>
        <dbReference type="ARBA" id="ARBA00022614"/>
    </source>
</evidence>
<dbReference type="InterPro" id="IPR032675">
    <property type="entry name" value="LRR_dom_sf"/>
</dbReference>
<dbReference type="Proteomes" id="UP000607653">
    <property type="component" value="Unassembled WGS sequence"/>
</dbReference>
<dbReference type="PANTHER" id="PTHR36766">
    <property type="entry name" value="PLANT BROAD-SPECTRUM MILDEW RESISTANCE PROTEIN RPW8"/>
    <property type="match status" value="1"/>
</dbReference>
<evidence type="ECO:0000313" key="3">
    <source>
        <dbReference type="EMBL" id="DAD42042.1"/>
    </source>
</evidence>
<dbReference type="Pfam" id="PF25019">
    <property type="entry name" value="LRR_R13L1-DRL21"/>
    <property type="match status" value="2"/>
</dbReference>
<evidence type="ECO:0000313" key="4">
    <source>
        <dbReference type="Proteomes" id="UP000607653"/>
    </source>
</evidence>
<dbReference type="Gene3D" id="3.80.10.10">
    <property type="entry name" value="Ribonuclease Inhibitor"/>
    <property type="match status" value="4"/>
</dbReference>